<dbReference type="EMBL" id="RXFM01000005">
    <property type="protein sequence ID" value="RST71897.1"/>
    <property type="molecule type" value="Genomic_DNA"/>
</dbReference>
<dbReference type="AlphaFoldDB" id="A0A429XUS2"/>
<protein>
    <submittedName>
        <fullName evidence="1">Uncharacterized protein</fullName>
    </submittedName>
</protein>
<proteinExistence type="predicted"/>
<dbReference type="Proteomes" id="UP000279470">
    <property type="component" value="Unassembled WGS sequence"/>
</dbReference>
<dbReference type="RefSeq" id="WP_126044243.1">
    <property type="nucleotide sequence ID" value="NZ_RXFM01000005.1"/>
</dbReference>
<accession>A0A429XUS2</accession>
<sequence length="118" mass="13842">MLQNIMEVFNNIYTPVASTINYCFNNKLLRSSAITFLSTLSVKREGEHHLAKFARAISITFLQWFNYFLKDQDVIDNDNLVYSSDIALLSYYYSPAHYANSHVTYSKHCNFCIIIYRF</sequence>
<evidence type="ECO:0000313" key="1">
    <source>
        <dbReference type="EMBL" id="RST71897.1"/>
    </source>
</evidence>
<name>A0A429XUS2_9RICK</name>
<comment type="caution">
    <text evidence="1">The sequence shown here is derived from an EMBL/GenBank/DDBJ whole genome shotgun (WGS) entry which is preliminary data.</text>
</comment>
<organism evidence="1 2">
    <name type="scientific">Candidatus Aquarickettsia rohweri</name>
    <dbReference type="NCBI Taxonomy" id="2602574"/>
    <lineage>
        <taxon>Bacteria</taxon>
        <taxon>Pseudomonadati</taxon>
        <taxon>Pseudomonadota</taxon>
        <taxon>Alphaproteobacteria</taxon>
        <taxon>Rickettsiales</taxon>
        <taxon>Candidatus Midichloriaceae</taxon>
        <taxon>Candidatus Aquarickettsia</taxon>
    </lineage>
</organism>
<reference evidence="2" key="1">
    <citation type="submission" date="2018-11" db="EMBL/GenBank/DDBJ databases">
        <title>Phylogenetic, genomic, and biogeographic characterization of a novel and ubiquitous marine invertebrate-associated Rickettsiales parasite, Candidatus Marinoinvertebrata rohwerii, gen. nov., sp. nov.</title>
        <authorList>
            <person name="Klinges J.G."/>
            <person name="Rosales S.M."/>
            <person name="Mcminds R."/>
            <person name="Shaver E.C."/>
            <person name="Shantz A."/>
            <person name="Peters E.C."/>
            <person name="Burkepile D.E."/>
            <person name="Silliman B.R."/>
            <person name="Vega Thurber R.L."/>
        </authorList>
    </citation>
    <scope>NUCLEOTIDE SEQUENCE [LARGE SCALE GENOMIC DNA]</scope>
    <source>
        <strain evidence="2">a_cerv_44</strain>
    </source>
</reference>
<gene>
    <name evidence="1" type="ORF">EIC27_00685</name>
</gene>
<keyword evidence="2" id="KW-1185">Reference proteome</keyword>
<evidence type="ECO:0000313" key="2">
    <source>
        <dbReference type="Proteomes" id="UP000279470"/>
    </source>
</evidence>